<reference evidence="3 4" key="1">
    <citation type="submission" date="2017-04" db="EMBL/GenBank/DDBJ databases">
        <title>Draft genome sequence of Tuber borchii Vittad., a whitish edible truffle.</title>
        <authorList>
            <consortium name="DOE Joint Genome Institute"/>
            <person name="Murat C."/>
            <person name="Kuo A."/>
            <person name="Barry K.W."/>
            <person name="Clum A."/>
            <person name="Dockter R.B."/>
            <person name="Fauchery L."/>
            <person name="Iotti M."/>
            <person name="Kohler A."/>
            <person name="Labutti K."/>
            <person name="Lindquist E.A."/>
            <person name="Lipzen A."/>
            <person name="Ohm R.A."/>
            <person name="Wang M."/>
            <person name="Grigoriev I.V."/>
            <person name="Zambonelli A."/>
            <person name="Martin F.M."/>
        </authorList>
    </citation>
    <scope>NUCLEOTIDE SEQUENCE [LARGE SCALE GENOMIC DNA]</scope>
    <source>
        <strain evidence="3 4">Tbo3840</strain>
    </source>
</reference>
<dbReference type="EMBL" id="NESQ01000201">
    <property type="protein sequence ID" value="PUU76133.1"/>
    <property type="molecule type" value="Genomic_DNA"/>
</dbReference>
<evidence type="ECO:0000313" key="3">
    <source>
        <dbReference type="EMBL" id="PUU76133.1"/>
    </source>
</evidence>
<accession>A0A2T6ZKX9</accession>
<comment type="caution">
    <text evidence="3">The sequence shown here is derived from an EMBL/GenBank/DDBJ whole genome shotgun (WGS) entry which is preliminary data.</text>
</comment>
<keyword evidence="2" id="KW-1133">Transmembrane helix</keyword>
<evidence type="ECO:0000256" key="2">
    <source>
        <dbReference type="SAM" id="Phobius"/>
    </source>
</evidence>
<name>A0A2T6ZKX9_TUBBO</name>
<keyword evidence="4" id="KW-1185">Reference proteome</keyword>
<proteinExistence type="predicted"/>
<evidence type="ECO:0000256" key="1">
    <source>
        <dbReference type="SAM" id="MobiDB-lite"/>
    </source>
</evidence>
<feature type="transmembrane region" description="Helical" evidence="2">
    <location>
        <begin position="79"/>
        <end position="105"/>
    </location>
</feature>
<keyword evidence="2" id="KW-0812">Transmembrane</keyword>
<protein>
    <submittedName>
        <fullName evidence="3">Uncharacterized protein</fullName>
    </submittedName>
</protein>
<keyword evidence="2" id="KW-0472">Membrane</keyword>
<feature type="region of interest" description="Disordered" evidence="1">
    <location>
        <begin position="1"/>
        <end position="69"/>
    </location>
</feature>
<evidence type="ECO:0000313" key="4">
    <source>
        <dbReference type="Proteomes" id="UP000244722"/>
    </source>
</evidence>
<sequence>MQSTGDYPTVSSTDFNSQPAFPSGDTSERGEESHLLHSDSQSPDSDFSIEPPQPPSMRLSKPWHPPRKTRTHSINLQSILLFAVNHFFIISSLICLFAFLLYILLFSPLDNIIFSFRKYFSSNRLVRQDFDSPRCK</sequence>
<feature type="compositionally biased region" description="Polar residues" evidence="1">
    <location>
        <begin position="1"/>
        <end position="20"/>
    </location>
</feature>
<dbReference type="Proteomes" id="UP000244722">
    <property type="component" value="Unassembled WGS sequence"/>
</dbReference>
<dbReference type="AlphaFoldDB" id="A0A2T6ZKX9"/>
<organism evidence="3 4">
    <name type="scientific">Tuber borchii</name>
    <name type="common">White truffle</name>
    <dbReference type="NCBI Taxonomy" id="42251"/>
    <lineage>
        <taxon>Eukaryota</taxon>
        <taxon>Fungi</taxon>
        <taxon>Dikarya</taxon>
        <taxon>Ascomycota</taxon>
        <taxon>Pezizomycotina</taxon>
        <taxon>Pezizomycetes</taxon>
        <taxon>Pezizales</taxon>
        <taxon>Tuberaceae</taxon>
        <taxon>Tuber</taxon>
    </lineage>
</organism>
<feature type="compositionally biased region" description="Basic and acidic residues" evidence="1">
    <location>
        <begin position="26"/>
        <end position="37"/>
    </location>
</feature>
<gene>
    <name evidence="3" type="ORF">B9Z19DRAFT_991703</name>
</gene>